<protein>
    <submittedName>
        <fullName evidence="5">Glycoside hydrolase family 5 protein</fullName>
    </submittedName>
</protein>
<dbReference type="RefSeq" id="WP_066866170.1">
    <property type="nucleotide sequence ID" value="NZ_CABKVV010000014.1"/>
</dbReference>
<dbReference type="Gene3D" id="3.20.20.80">
    <property type="entry name" value="Glycosidases"/>
    <property type="match status" value="1"/>
</dbReference>
<dbReference type="PANTHER" id="PTHR31297">
    <property type="entry name" value="GLUCAN ENDO-1,6-BETA-GLUCOSIDASE B"/>
    <property type="match status" value="1"/>
</dbReference>
<dbReference type="InterPro" id="IPR001547">
    <property type="entry name" value="Glyco_hydro_5"/>
</dbReference>
<organism evidence="5 6">
    <name type="scientific">Neglectibacter timonensis</name>
    <dbReference type="NCBI Taxonomy" id="1776382"/>
    <lineage>
        <taxon>Bacteria</taxon>
        <taxon>Bacillati</taxon>
        <taxon>Bacillota</taxon>
        <taxon>Clostridia</taxon>
        <taxon>Eubacteriales</taxon>
        <taxon>Oscillospiraceae</taxon>
        <taxon>Neglectibacter</taxon>
    </lineage>
</organism>
<evidence type="ECO:0000256" key="3">
    <source>
        <dbReference type="RuleBase" id="RU361153"/>
    </source>
</evidence>
<dbReference type="PANTHER" id="PTHR31297:SF13">
    <property type="entry name" value="PUTATIVE-RELATED"/>
    <property type="match status" value="1"/>
</dbReference>
<dbReference type="InterPro" id="IPR017853">
    <property type="entry name" value="GH"/>
</dbReference>
<evidence type="ECO:0000256" key="1">
    <source>
        <dbReference type="ARBA" id="ARBA00022801"/>
    </source>
</evidence>
<keyword evidence="1 3" id="KW-0378">Hydrolase</keyword>
<keyword evidence="6" id="KW-1185">Reference proteome</keyword>
<name>A0ABT1S2J9_9FIRM</name>
<feature type="domain" description="Glycoside hydrolase family 5" evidence="4">
    <location>
        <begin position="85"/>
        <end position="328"/>
    </location>
</feature>
<dbReference type="GeneID" id="90533240"/>
<comment type="similarity">
    <text evidence="3">Belongs to the glycosyl hydrolase 5 (cellulase A) family.</text>
</comment>
<accession>A0ABT1S2J9</accession>
<dbReference type="GO" id="GO:0016787">
    <property type="term" value="F:hydrolase activity"/>
    <property type="evidence" value="ECO:0007669"/>
    <property type="project" value="UniProtKB-KW"/>
</dbReference>
<keyword evidence="2 3" id="KW-0326">Glycosidase</keyword>
<dbReference type="Pfam" id="PF00150">
    <property type="entry name" value="Cellulase"/>
    <property type="match status" value="1"/>
</dbReference>
<dbReference type="EMBL" id="JANFZH010000036">
    <property type="protein sequence ID" value="MCQ4841033.1"/>
    <property type="molecule type" value="Genomic_DNA"/>
</dbReference>
<dbReference type="InterPro" id="IPR050386">
    <property type="entry name" value="Glycosyl_hydrolase_5"/>
</dbReference>
<gene>
    <name evidence="5" type="ORF">NE695_14045</name>
</gene>
<proteinExistence type="inferred from homology"/>
<evidence type="ECO:0000256" key="2">
    <source>
        <dbReference type="ARBA" id="ARBA00023295"/>
    </source>
</evidence>
<evidence type="ECO:0000313" key="6">
    <source>
        <dbReference type="Proteomes" id="UP001524473"/>
    </source>
</evidence>
<sequence length="543" mass="62677">MLTQAMDRNRVKGFLHTEGCRVLNGEGEEVILNGWGFGNWLLCEGYMWMCGEGNRFERPRRIEEVVRELTGSDFAERFWKEFRENYITREDVRHLAELGYNSVRIPFTSRVLLEEEPGLLWREEGFQLLDRCIDWCEEFGIYVFLDMHGAPGGQTGANIDDSIDDVPRLFLDADSWNKALEIWGKLADRYADRWIVGGYDLLNEPIRPASGNMVNYDGLVPRLIQFYEEAIDRIRRHDKRHMLSIEGHHWSTDPAVFCKKFDDNMVIHFHRYGCLPDLSCYRVFLETSQRLDQPLWLGETGENCMEWFTAMYPLAASLGFGYNLWTWKRMESDCSPLSVKRPEGWEEIIGYTAGGPRPSYQRAQQIFTEYLQNIRFEDCRKNRYITDAVCRRPGFAILGVDFDQFPGKGISFSGLRQEDNWMQYRMGTGMGILRGREKGKKRGFDSGWDSNTLELRTGEFAVYTAAELQAGDQVSLELVCREEAELSLTQDGSPLGTLSVQPGETLQKTAPLFLNEAEKGAVKVLVQKGRVELDRLTFLREMC</sequence>
<reference evidence="5 6" key="1">
    <citation type="submission" date="2022-06" db="EMBL/GenBank/DDBJ databases">
        <title>Isolation of gut microbiota from human fecal samples.</title>
        <authorList>
            <person name="Pamer E.G."/>
            <person name="Barat B."/>
            <person name="Waligurski E."/>
            <person name="Medina S."/>
            <person name="Paddock L."/>
            <person name="Mostad J."/>
        </authorList>
    </citation>
    <scope>NUCLEOTIDE SEQUENCE [LARGE SCALE GENOMIC DNA]</scope>
    <source>
        <strain evidence="5 6">DFI.9.73</strain>
    </source>
</reference>
<comment type="caution">
    <text evidence="5">The sequence shown here is derived from an EMBL/GenBank/DDBJ whole genome shotgun (WGS) entry which is preliminary data.</text>
</comment>
<evidence type="ECO:0000259" key="4">
    <source>
        <dbReference type="Pfam" id="PF00150"/>
    </source>
</evidence>
<dbReference type="SUPFAM" id="SSF51445">
    <property type="entry name" value="(Trans)glycosidases"/>
    <property type="match status" value="1"/>
</dbReference>
<dbReference type="Proteomes" id="UP001524473">
    <property type="component" value="Unassembled WGS sequence"/>
</dbReference>
<evidence type="ECO:0000313" key="5">
    <source>
        <dbReference type="EMBL" id="MCQ4841033.1"/>
    </source>
</evidence>